<evidence type="ECO:0000256" key="1">
    <source>
        <dbReference type="ARBA" id="ARBA00006964"/>
    </source>
</evidence>
<dbReference type="Proteomes" id="UP000305067">
    <property type="component" value="Unassembled WGS sequence"/>
</dbReference>
<dbReference type="Pfam" id="PF01784">
    <property type="entry name" value="DUF34_NIF3"/>
    <property type="match status" value="1"/>
</dbReference>
<protein>
    <submittedName>
        <fullName evidence="3">NGG1p interacting factor 3</fullName>
    </submittedName>
</protein>
<dbReference type="NCBIfam" id="TIGR00486">
    <property type="entry name" value="YbgI_SA1388"/>
    <property type="match status" value="1"/>
</dbReference>
<evidence type="ECO:0000256" key="2">
    <source>
        <dbReference type="PIRSR" id="PIRSR602678-1"/>
    </source>
</evidence>
<dbReference type="STRING" id="1884261.A0A5C3Q5W7"/>
<keyword evidence="2" id="KW-0479">Metal-binding</keyword>
<dbReference type="GO" id="GO:0005739">
    <property type="term" value="C:mitochondrion"/>
    <property type="evidence" value="ECO:0007669"/>
    <property type="project" value="TreeGrafter"/>
</dbReference>
<keyword evidence="4" id="KW-1185">Reference proteome</keyword>
<comment type="similarity">
    <text evidence="1">Belongs to the GTP cyclohydrolase I type 2/NIF3 family.</text>
</comment>
<gene>
    <name evidence="3" type="ORF">BDV98DRAFT_574718</name>
</gene>
<dbReference type="OrthoDB" id="3345469at2759"/>
<proteinExistence type="inferred from homology"/>
<name>A0A5C3Q5W7_9AGAR</name>
<evidence type="ECO:0000313" key="3">
    <source>
        <dbReference type="EMBL" id="TFK97372.1"/>
    </source>
</evidence>
<accession>A0A5C3Q5W7</accession>
<evidence type="ECO:0000313" key="4">
    <source>
        <dbReference type="Proteomes" id="UP000305067"/>
    </source>
</evidence>
<reference evidence="3 4" key="1">
    <citation type="journal article" date="2019" name="Nat. Ecol. Evol.">
        <title>Megaphylogeny resolves global patterns of mushroom evolution.</title>
        <authorList>
            <person name="Varga T."/>
            <person name="Krizsan K."/>
            <person name="Foldi C."/>
            <person name="Dima B."/>
            <person name="Sanchez-Garcia M."/>
            <person name="Sanchez-Ramirez S."/>
            <person name="Szollosi G.J."/>
            <person name="Szarkandi J.G."/>
            <person name="Papp V."/>
            <person name="Albert L."/>
            <person name="Andreopoulos W."/>
            <person name="Angelini C."/>
            <person name="Antonin V."/>
            <person name="Barry K.W."/>
            <person name="Bougher N.L."/>
            <person name="Buchanan P."/>
            <person name="Buyck B."/>
            <person name="Bense V."/>
            <person name="Catcheside P."/>
            <person name="Chovatia M."/>
            <person name="Cooper J."/>
            <person name="Damon W."/>
            <person name="Desjardin D."/>
            <person name="Finy P."/>
            <person name="Geml J."/>
            <person name="Haridas S."/>
            <person name="Hughes K."/>
            <person name="Justo A."/>
            <person name="Karasinski D."/>
            <person name="Kautmanova I."/>
            <person name="Kiss B."/>
            <person name="Kocsube S."/>
            <person name="Kotiranta H."/>
            <person name="LaButti K.M."/>
            <person name="Lechner B.E."/>
            <person name="Liimatainen K."/>
            <person name="Lipzen A."/>
            <person name="Lukacs Z."/>
            <person name="Mihaltcheva S."/>
            <person name="Morgado L.N."/>
            <person name="Niskanen T."/>
            <person name="Noordeloos M.E."/>
            <person name="Ohm R.A."/>
            <person name="Ortiz-Santana B."/>
            <person name="Ovrebo C."/>
            <person name="Racz N."/>
            <person name="Riley R."/>
            <person name="Savchenko A."/>
            <person name="Shiryaev A."/>
            <person name="Soop K."/>
            <person name="Spirin V."/>
            <person name="Szebenyi C."/>
            <person name="Tomsovsky M."/>
            <person name="Tulloss R.E."/>
            <person name="Uehling J."/>
            <person name="Grigoriev I.V."/>
            <person name="Vagvolgyi C."/>
            <person name="Papp T."/>
            <person name="Martin F.M."/>
            <person name="Miettinen O."/>
            <person name="Hibbett D.S."/>
            <person name="Nagy L.G."/>
        </authorList>
    </citation>
    <scope>NUCLEOTIDE SEQUENCE [LARGE SCALE GENOMIC DNA]</scope>
    <source>
        <strain evidence="3 4">CBS 309.79</strain>
    </source>
</reference>
<organism evidence="3 4">
    <name type="scientific">Pterulicium gracile</name>
    <dbReference type="NCBI Taxonomy" id="1884261"/>
    <lineage>
        <taxon>Eukaryota</taxon>
        <taxon>Fungi</taxon>
        <taxon>Dikarya</taxon>
        <taxon>Basidiomycota</taxon>
        <taxon>Agaricomycotina</taxon>
        <taxon>Agaricomycetes</taxon>
        <taxon>Agaricomycetidae</taxon>
        <taxon>Agaricales</taxon>
        <taxon>Pleurotineae</taxon>
        <taxon>Pterulaceae</taxon>
        <taxon>Pterulicium</taxon>
    </lineage>
</organism>
<dbReference type="GO" id="GO:0046872">
    <property type="term" value="F:metal ion binding"/>
    <property type="evidence" value="ECO:0007669"/>
    <property type="project" value="UniProtKB-KW"/>
</dbReference>
<feature type="binding site" evidence="2">
    <location>
        <position position="253"/>
    </location>
    <ligand>
        <name>a divalent metal cation</name>
        <dbReference type="ChEBI" id="CHEBI:60240"/>
        <label>1</label>
    </ligand>
</feature>
<dbReference type="Gene3D" id="3.40.1390.30">
    <property type="entry name" value="NIF3 (NGG1p interacting factor 3)-like"/>
    <property type="match status" value="1"/>
</dbReference>
<sequence length="294" mass="31576">MAATTTSLTAIQTICRAFERVAPLRLAEKWDNVGLLLEAPTPRPNANEVLVTIDLTTAVVEEALSSPTSVIIAYHPPIFKGLTSLTLQNPLQRSLLRCVEKGISIYSPHTSIDSVWGGVNDWLADVIYGAQKTGGARTSGACKALVGEKLDKEGESEGAEGRLLTFEKPVTMEQLETRIKKGLNLKHIQVGYGTLDAKKAPIRTVAICAGSGGSMLVGKNADLYFTGEMSHHEILASVASGRNVILCGHDNTERGYLPTLAQRIQEELKTIPGDVADKLKVVVSAADRHPLQTV</sequence>
<dbReference type="EMBL" id="ML178848">
    <property type="protein sequence ID" value="TFK97372.1"/>
    <property type="molecule type" value="Genomic_DNA"/>
</dbReference>
<feature type="binding site" evidence="2">
    <location>
        <position position="75"/>
    </location>
    <ligand>
        <name>a divalent metal cation</name>
        <dbReference type="ChEBI" id="CHEBI:60240"/>
        <label>1</label>
    </ligand>
</feature>
<feature type="binding site" evidence="2">
    <location>
        <position position="113"/>
    </location>
    <ligand>
        <name>a divalent metal cation</name>
        <dbReference type="ChEBI" id="CHEBI:60240"/>
        <label>1</label>
    </ligand>
</feature>
<dbReference type="PANTHER" id="PTHR13799">
    <property type="entry name" value="NGG1 INTERACTING FACTOR 3"/>
    <property type="match status" value="1"/>
</dbReference>
<dbReference type="InterPro" id="IPR002678">
    <property type="entry name" value="DUF34/NIF3"/>
</dbReference>
<dbReference type="PANTHER" id="PTHR13799:SF13">
    <property type="entry name" value="NIF3-LIKE PROTEIN 1"/>
    <property type="match status" value="1"/>
</dbReference>
<dbReference type="SUPFAM" id="SSF102705">
    <property type="entry name" value="NIF3 (NGG1p interacting factor 3)-like"/>
    <property type="match status" value="1"/>
</dbReference>
<feature type="binding site" evidence="2">
    <location>
        <position position="249"/>
    </location>
    <ligand>
        <name>a divalent metal cation</name>
        <dbReference type="ChEBI" id="CHEBI:60240"/>
        <label>1</label>
    </ligand>
</feature>
<dbReference type="FunFam" id="3.40.1390.30:FF:000001">
    <property type="entry name" value="GTP cyclohydrolase 1 type 2"/>
    <property type="match status" value="1"/>
</dbReference>
<dbReference type="AlphaFoldDB" id="A0A5C3Q5W7"/>
<dbReference type="InterPro" id="IPR036069">
    <property type="entry name" value="DUF34/NIF3_sf"/>
</dbReference>